<dbReference type="Proteomes" id="UP000275571">
    <property type="component" value="Chromosome"/>
</dbReference>
<protein>
    <submittedName>
        <fullName evidence="1">Uncharacterized protein</fullName>
    </submittedName>
</protein>
<dbReference type="SUPFAM" id="SSF48452">
    <property type="entry name" value="TPR-like"/>
    <property type="match status" value="1"/>
</dbReference>
<dbReference type="AlphaFoldDB" id="A0A386PKC4"/>
<sequence length="229" mass="27085">MKKYIIILALTNIIIPLYATVPEKDISKHKIDELYKESMLLKNLKKYDKSKSLLMKIITKDPNQVDAYLLLSEIEYLMGNWLEAIKQTNIYLGIVDFNDTTNYLDISWAYFLIGESSNSMDYIIKFIQENQNLLNTNIYILIDTILKKGFYHFIEDEDSIFNLIINAIFQIETHDDMLYTLFLQNLDIIKQLPFYLFNKIKIKELELQMQALKRIKNSINDMAKISYFS</sequence>
<dbReference type="OrthoDB" id="350847at2"/>
<evidence type="ECO:0000313" key="1">
    <source>
        <dbReference type="EMBL" id="AYE36196.1"/>
    </source>
</evidence>
<dbReference type="RefSeq" id="WP_120104119.1">
    <property type="nucleotide sequence ID" value="NZ_CP028884.1"/>
</dbReference>
<evidence type="ECO:0000313" key="2">
    <source>
        <dbReference type="Proteomes" id="UP000275571"/>
    </source>
</evidence>
<proteinExistence type="predicted"/>
<dbReference type="KEGG" id="btur:DB313_01620"/>
<organism evidence="1 2">
    <name type="scientific">Borrelia turcica IST7</name>
    <dbReference type="NCBI Taxonomy" id="1104446"/>
    <lineage>
        <taxon>Bacteria</taxon>
        <taxon>Pseudomonadati</taxon>
        <taxon>Spirochaetota</taxon>
        <taxon>Spirochaetia</taxon>
        <taxon>Spirochaetales</taxon>
        <taxon>Borreliaceae</taxon>
        <taxon>Borrelia</taxon>
    </lineage>
</organism>
<name>A0A386PKC4_9SPIR</name>
<dbReference type="EMBL" id="CP028884">
    <property type="protein sequence ID" value="AYE36196.1"/>
    <property type="molecule type" value="Genomic_DNA"/>
</dbReference>
<reference evidence="1 2" key="1">
    <citation type="journal article" date="2018" name="Infect. Genet. Evol.">
        <title>Genome-wide analysis of Borrelia turcica and 'Candidatus Borrelia tachyglossi' shows relapsing fever-like genomes with unique genomic links to Lyme disease Borrelia.</title>
        <authorList>
            <person name="Gofton A.W."/>
            <person name="Margos G."/>
            <person name="Fingerle V."/>
            <person name="Hepner S."/>
            <person name="Loh S.M."/>
            <person name="Ryan U."/>
            <person name="Irwin P."/>
            <person name="Oskam C.L."/>
        </authorList>
    </citation>
    <scope>NUCLEOTIDE SEQUENCE [LARGE SCALE GENOMIC DNA]</scope>
    <source>
        <strain evidence="1 2">IST7</strain>
    </source>
</reference>
<gene>
    <name evidence="1" type="ORF">DB313_01620</name>
</gene>
<dbReference type="Gene3D" id="1.25.40.10">
    <property type="entry name" value="Tetratricopeptide repeat domain"/>
    <property type="match status" value="1"/>
</dbReference>
<accession>A0A386PKC4</accession>
<keyword evidence="2" id="KW-1185">Reference proteome</keyword>
<dbReference type="InterPro" id="IPR011990">
    <property type="entry name" value="TPR-like_helical_dom_sf"/>
</dbReference>